<evidence type="ECO:0000313" key="2">
    <source>
        <dbReference type="Proteomes" id="UP000467148"/>
    </source>
</evidence>
<dbReference type="KEGG" id="mhev:MHEL_04210"/>
<evidence type="ECO:0000313" key="1">
    <source>
        <dbReference type="EMBL" id="BBY62178.1"/>
    </source>
</evidence>
<organism evidence="1 2">
    <name type="scientific">Mycolicibacterium helvum</name>
    <dbReference type="NCBI Taxonomy" id="1534349"/>
    <lineage>
        <taxon>Bacteria</taxon>
        <taxon>Bacillati</taxon>
        <taxon>Actinomycetota</taxon>
        <taxon>Actinomycetes</taxon>
        <taxon>Mycobacteriales</taxon>
        <taxon>Mycobacteriaceae</taxon>
        <taxon>Mycolicibacterium</taxon>
    </lineage>
</organism>
<reference evidence="1 2" key="1">
    <citation type="journal article" date="2019" name="Emerg. Microbes Infect.">
        <title>Comprehensive subspecies identification of 175 nontuberculous mycobacteria species based on 7547 genomic profiles.</title>
        <authorList>
            <person name="Matsumoto Y."/>
            <person name="Kinjo T."/>
            <person name="Motooka D."/>
            <person name="Nabeya D."/>
            <person name="Jung N."/>
            <person name="Uechi K."/>
            <person name="Horii T."/>
            <person name="Iida T."/>
            <person name="Fujita J."/>
            <person name="Nakamura S."/>
        </authorList>
    </citation>
    <scope>NUCLEOTIDE SEQUENCE [LARGE SCALE GENOMIC DNA]</scope>
    <source>
        <strain evidence="1 2">JCM 30396</strain>
    </source>
</reference>
<dbReference type="EMBL" id="AP022596">
    <property type="protein sequence ID" value="BBY62178.1"/>
    <property type="molecule type" value="Genomic_DNA"/>
</dbReference>
<protein>
    <submittedName>
        <fullName evidence="1">Uncharacterized protein</fullName>
    </submittedName>
</protein>
<keyword evidence="2" id="KW-1185">Reference proteome</keyword>
<dbReference type="AlphaFoldDB" id="A0A7I7SZF8"/>
<gene>
    <name evidence="1" type="ORF">MHEL_04210</name>
</gene>
<dbReference type="Proteomes" id="UP000467148">
    <property type="component" value="Chromosome"/>
</dbReference>
<proteinExistence type="predicted"/>
<sequence length="168" mass="18161">MSRKTAAQWLGVRGDAIAKGRTDMGVRLLTDPDGSLDPGIWVNRLDAFVSAIDAIDADDPLAYCEQAWDIWDSTVHSDPLPDSHPAMLIVLGVRHALASVMASTYRNTAAARDRLTLTAVHASLTEELAAVQHECERWRHEGLPSAAEVRARSATAATGLHIVTKRSA</sequence>
<accession>A0A7I7SZF8</accession>
<name>A0A7I7SZF8_9MYCO</name>